<dbReference type="EC" id="3.1.1.3" evidence="1"/>
<evidence type="ECO:0000313" key="1">
    <source>
        <dbReference type="EMBL" id="PRQ09478.1"/>
    </source>
</evidence>
<dbReference type="GO" id="GO:0004806">
    <property type="term" value="F:triacylglycerol lipase activity"/>
    <property type="evidence" value="ECO:0007669"/>
    <property type="project" value="UniProtKB-EC"/>
</dbReference>
<reference evidence="1 2" key="1">
    <citation type="submission" date="2018-03" db="EMBL/GenBank/DDBJ databases">
        <title>Draft Genome Sequences of the Obligatory Marine Myxobacteria Enhygromyxa salina SWB007.</title>
        <authorList>
            <person name="Poehlein A."/>
            <person name="Moghaddam J.A."/>
            <person name="Harms H."/>
            <person name="Alanjari M."/>
            <person name="Koenig G.M."/>
            <person name="Daniel R."/>
            <person name="Schaeberle T.F."/>
        </authorList>
    </citation>
    <scope>NUCLEOTIDE SEQUENCE [LARGE SCALE GENOMIC DNA]</scope>
    <source>
        <strain evidence="1 2">SWB007</strain>
    </source>
</reference>
<comment type="caution">
    <text evidence="1">The sequence shown here is derived from an EMBL/GenBank/DDBJ whole genome shotgun (WGS) entry which is preliminary data.</text>
</comment>
<organism evidence="1 2">
    <name type="scientific">Enhygromyxa salina</name>
    <dbReference type="NCBI Taxonomy" id="215803"/>
    <lineage>
        <taxon>Bacteria</taxon>
        <taxon>Pseudomonadati</taxon>
        <taxon>Myxococcota</taxon>
        <taxon>Polyangia</taxon>
        <taxon>Nannocystales</taxon>
        <taxon>Nannocystaceae</taxon>
        <taxon>Enhygromyxa</taxon>
    </lineage>
</organism>
<dbReference type="OrthoDB" id="5487808at2"/>
<keyword evidence="1" id="KW-0378">Hydrolase</keyword>
<dbReference type="SUPFAM" id="SSF53474">
    <property type="entry name" value="alpha/beta-Hydrolases"/>
    <property type="match status" value="1"/>
</dbReference>
<dbReference type="InterPro" id="IPR029058">
    <property type="entry name" value="AB_hydrolase_fold"/>
</dbReference>
<name>A0A2S9YWK0_9BACT</name>
<evidence type="ECO:0000313" key="2">
    <source>
        <dbReference type="Proteomes" id="UP000238823"/>
    </source>
</evidence>
<dbReference type="Gene3D" id="3.40.50.1820">
    <property type="entry name" value="alpha/beta hydrolase"/>
    <property type="match status" value="1"/>
</dbReference>
<protein>
    <submittedName>
        <fullName evidence="1">Lactonizing lipase</fullName>
        <ecNumber evidence="1">3.1.1.3</ecNumber>
    </submittedName>
</protein>
<dbReference type="EMBL" id="PVNL01000020">
    <property type="protein sequence ID" value="PRQ09478.1"/>
    <property type="molecule type" value="Genomic_DNA"/>
</dbReference>
<dbReference type="AlphaFoldDB" id="A0A2S9YWK0"/>
<proteinExistence type="predicted"/>
<dbReference type="Proteomes" id="UP000238823">
    <property type="component" value="Unassembled WGS sequence"/>
</dbReference>
<accession>A0A2S9YWK0</accession>
<sequence>MSPTAQVFLVPGFFGFQTIAGLPYFTGVKQLLRDRLAELGVAARVHALDTLPTASIESRARYLGERIGAIVPADGSPIHLVGHSTGGLDARVLLSPGSLPELDDLRARVRSLTTVSTPHQGTPLADYLVRVEGQKLLRLFALLSVQGLRLAGRPVASAMSLGRLVTRIDELIMLRESALDRVYALLADPLSTERVRPIEQFFTAMRADQSLLHQLRPEAMSGFDQRVRGNPGVRYASALTRARPPRLRGTVELGMNPIAQVSHLLYQGLYRLCATQDPDSFGAPSDSQREALERIYGKVPDTRANDGLVPTRSQIHGAVIHVARADHHDVIGYFDDRQHDPPHMDWVATGCGFRHPDFARLWGDVARFMAGWGETTTTS</sequence>
<gene>
    <name evidence="1" type="primary">lipL</name>
    <name evidence="1" type="ORF">ENSA7_08030</name>
</gene>
<dbReference type="RefSeq" id="WP_106087876.1">
    <property type="nucleotide sequence ID" value="NZ_PVNL01000020.1"/>
</dbReference>